<evidence type="ECO:0000313" key="3">
    <source>
        <dbReference type="Proteomes" id="UP000626109"/>
    </source>
</evidence>
<feature type="region of interest" description="Disordered" evidence="1">
    <location>
        <begin position="70"/>
        <end position="99"/>
    </location>
</feature>
<dbReference type="Proteomes" id="UP000626109">
    <property type="component" value="Unassembled WGS sequence"/>
</dbReference>
<protein>
    <submittedName>
        <fullName evidence="2">Uncharacterized protein</fullName>
    </submittedName>
</protein>
<evidence type="ECO:0000313" key="2">
    <source>
        <dbReference type="EMBL" id="CAE8643291.1"/>
    </source>
</evidence>
<dbReference type="EMBL" id="CAJNNW010002120">
    <property type="protein sequence ID" value="CAE8643291.1"/>
    <property type="molecule type" value="Genomic_DNA"/>
</dbReference>
<sequence length="99" mass="11037">MSCPWHLPRSLLSFCRRTTSNCLRLGIERWETSPECLLINCPNLVVAQKLHCCTRVRQYLSCTFRGATAAKTASHGNSEKVSAVELQTAGQNDKGQEVK</sequence>
<organism evidence="2 3">
    <name type="scientific">Polarella glacialis</name>
    <name type="common">Dinoflagellate</name>
    <dbReference type="NCBI Taxonomy" id="89957"/>
    <lineage>
        <taxon>Eukaryota</taxon>
        <taxon>Sar</taxon>
        <taxon>Alveolata</taxon>
        <taxon>Dinophyceae</taxon>
        <taxon>Suessiales</taxon>
        <taxon>Suessiaceae</taxon>
        <taxon>Polarella</taxon>
    </lineage>
</organism>
<reference evidence="2" key="1">
    <citation type="submission" date="2021-02" db="EMBL/GenBank/DDBJ databases">
        <authorList>
            <person name="Dougan E. K."/>
            <person name="Rhodes N."/>
            <person name="Thang M."/>
            <person name="Chan C."/>
        </authorList>
    </citation>
    <scope>NUCLEOTIDE SEQUENCE</scope>
</reference>
<accession>A0A813I0X2</accession>
<comment type="caution">
    <text evidence="2">The sequence shown here is derived from an EMBL/GenBank/DDBJ whole genome shotgun (WGS) entry which is preliminary data.</text>
</comment>
<proteinExistence type="predicted"/>
<gene>
    <name evidence="2" type="ORF">PGLA2088_LOCUS2570</name>
</gene>
<name>A0A813I0X2_POLGL</name>
<dbReference type="AlphaFoldDB" id="A0A813I0X2"/>
<evidence type="ECO:0000256" key="1">
    <source>
        <dbReference type="SAM" id="MobiDB-lite"/>
    </source>
</evidence>